<name>A0A1G9FU77_9BACT</name>
<evidence type="ECO:0000313" key="6">
    <source>
        <dbReference type="EMBL" id="SDK91961.1"/>
    </source>
</evidence>
<dbReference type="EMBL" id="FNGA01000002">
    <property type="protein sequence ID" value="SDK91961.1"/>
    <property type="molecule type" value="Genomic_DNA"/>
</dbReference>
<feature type="transmembrane region" description="Helical" evidence="3">
    <location>
        <begin position="520"/>
        <end position="539"/>
    </location>
</feature>
<dbReference type="RefSeq" id="WP_092160093.1">
    <property type="nucleotide sequence ID" value="NZ_FNGA01000002.1"/>
</dbReference>
<dbReference type="FunFam" id="3.30.70.270:FF:000001">
    <property type="entry name" value="Diguanylate cyclase domain protein"/>
    <property type="match status" value="1"/>
</dbReference>
<dbReference type="Gene3D" id="3.30.70.270">
    <property type="match status" value="1"/>
</dbReference>
<sequence length="722" mass="81552">MKNIVVFMLFFFLVFPFFGATSTSAAKSFSHVELTKKEKAFIKAHPVITLGTEKDWEPYIVVNEDGSISGFDKGVLDKINELTGSNFQLLPGKWVEMQKKAKLRQIDGLSTGIAHEERKAYLNFSDVYSIIQKMMLVPLGNPKNIKSDRDLDGKIIAVHKGNMADEKLARSFKNSSVLECATIEEMIKAVVNNKADVTFGNGGTLFSANKLGLPYLQIAYPLGEYLKFVFGVRNDWPEAIGILNKGLAAIPEYEKNQLRRKWLVGDVNHDPYIDSLRFDADERAYLSGIDYISMSIDPSWMPYEQIDRKGQSTGITVDFMNLLSQRIGKDFRLIPTDSWEQTLSFARERKCDILPSAISTPTRREYLKFSSSYISFPLVVATALDKMFIDDFDSVADQTFAVTKGYAAIELLRNKYPNIKIIEVEDALTGLEKIHEEGVLGYIDTVPAISYQIQKNGMFDVKISGKLDLIYDLSVGVRNDRPQLLSILNKAIASISYEERQGILNRWISVHYDKGVDYSLVWKVLAVLVFFILLLLYRYNIISRYNKKLLLMNSKLDSLYKTDRLTQVFNRYMLDSEMERELARSVRYDTPFSVILLDIDYFKRVNDIYGHHAGDTVLVAISSLLSISVRETDVLGRWGGEEFLIICPETKLDGAVQLAEKLRGKIEELHFPVMKENVTASLGVAAYVKGETGEALIKRADAALYRAKDGSRNCVIVAKSGS</sequence>
<keyword evidence="4" id="KW-0732">Signal</keyword>
<dbReference type="InterPro" id="IPR050469">
    <property type="entry name" value="Diguanylate_Cyclase"/>
</dbReference>
<evidence type="ECO:0000259" key="5">
    <source>
        <dbReference type="PROSITE" id="PS50887"/>
    </source>
</evidence>
<feature type="domain" description="GGDEF" evidence="5">
    <location>
        <begin position="590"/>
        <end position="720"/>
    </location>
</feature>
<dbReference type="GO" id="GO:0052621">
    <property type="term" value="F:diguanylate cyclase activity"/>
    <property type="evidence" value="ECO:0007669"/>
    <property type="project" value="UniProtKB-EC"/>
</dbReference>
<dbReference type="Pfam" id="PF00990">
    <property type="entry name" value="GGDEF"/>
    <property type="match status" value="1"/>
</dbReference>
<dbReference type="STRING" id="246191.SAMN05660337_1707"/>
<dbReference type="Pfam" id="PF00497">
    <property type="entry name" value="SBP_bac_3"/>
    <property type="match status" value="2"/>
</dbReference>
<dbReference type="Proteomes" id="UP000199053">
    <property type="component" value="Unassembled WGS sequence"/>
</dbReference>
<dbReference type="SUPFAM" id="SSF53850">
    <property type="entry name" value="Periplasmic binding protein-like II"/>
    <property type="match status" value="2"/>
</dbReference>
<keyword evidence="3" id="KW-0472">Membrane</keyword>
<feature type="signal peptide" evidence="4">
    <location>
        <begin position="1"/>
        <end position="19"/>
    </location>
</feature>
<dbReference type="SMART" id="SM00267">
    <property type="entry name" value="GGDEF"/>
    <property type="match status" value="1"/>
</dbReference>
<keyword evidence="7" id="KW-1185">Reference proteome</keyword>
<organism evidence="6 7">
    <name type="scientific">Maridesulfovibrio ferrireducens</name>
    <dbReference type="NCBI Taxonomy" id="246191"/>
    <lineage>
        <taxon>Bacteria</taxon>
        <taxon>Pseudomonadati</taxon>
        <taxon>Thermodesulfobacteriota</taxon>
        <taxon>Desulfovibrionia</taxon>
        <taxon>Desulfovibrionales</taxon>
        <taxon>Desulfovibrionaceae</taxon>
        <taxon>Maridesulfovibrio</taxon>
    </lineage>
</organism>
<dbReference type="CDD" id="cd01007">
    <property type="entry name" value="PBP2_BvgS_HisK_like"/>
    <property type="match status" value="1"/>
</dbReference>
<dbReference type="SUPFAM" id="SSF55073">
    <property type="entry name" value="Nucleotide cyclase"/>
    <property type="match status" value="1"/>
</dbReference>
<keyword evidence="3" id="KW-0812">Transmembrane</keyword>
<dbReference type="OrthoDB" id="9813903at2"/>
<accession>A0A1G9FU77</accession>
<comment type="catalytic activity">
    <reaction evidence="2">
        <text>2 GTP = 3',3'-c-di-GMP + 2 diphosphate</text>
        <dbReference type="Rhea" id="RHEA:24898"/>
        <dbReference type="ChEBI" id="CHEBI:33019"/>
        <dbReference type="ChEBI" id="CHEBI:37565"/>
        <dbReference type="ChEBI" id="CHEBI:58805"/>
        <dbReference type="EC" id="2.7.7.65"/>
    </reaction>
</comment>
<proteinExistence type="predicted"/>
<evidence type="ECO:0000256" key="3">
    <source>
        <dbReference type="SAM" id="Phobius"/>
    </source>
</evidence>
<dbReference type="InterPro" id="IPR029787">
    <property type="entry name" value="Nucleotide_cyclase"/>
</dbReference>
<evidence type="ECO:0000256" key="1">
    <source>
        <dbReference type="ARBA" id="ARBA00012528"/>
    </source>
</evidence>
<dbReference type="EC" id="2.7.7.65" evidence="1"/>
<dbReference type="CDD" id="cd13708">
    <property type="entry name" value="PBP2_BvgS_like_1"/>
    <property type="match status" value="1"/>
</dbReference>
<dbReference type="PANTHER" id="PTHR45138">
    <property type="entry name" value="REGULATORY COMPONENTS OF SENSORY TRANSDUCTION SYSTEM"/>
    <property type="match status" value="1"/>
</dbReference>
<dbReference type="PROSITE" id="PS50887">
    <property type="entry name" value="GGDEF"/>
    <property type="match status" value="1"/>
</dbReference>
<dbReference type="InterPro" id="IPR000160">
    <property type="entry name" value="GGDEF_dom"/>
</dbReference>
<dbReference type="NCBIfam" id="TIGR00254">
    <property type="entry name" value="GGDEF"/>
    <property type="match status" value="1"/>
</dbReference>
<protein>
    <recommendedName>
        <fullName evidence="1">diguanylate cyclase</fullName>
        <ecNumber evidence="1">2.7.7.65</ecNumber>
    </recommendedName>
</protein>
<dbReference type="InterPro" id="IPR001638">
    <property type="entry name" value="Solute-binding_3/MltF_N"/>
</dbReference>
<keyword evidence="3" id="KW-1133">Transmembrane helix</keyword>
<feature type="chain" id="PRO_5011781698" description="diguanylate cyclase" evidence="4">
    <location>
        <begin position="20"/>
        <end position="722"/>
    </location>
</feature>
<reference evidence="7" key="1">
    <citation type="submission" date="2016-10" db="EMBL/GenBank/DDBJ databases">
        <authorList>
            <person name="Varghese N."/>
            <person name="Submissions S."/>
        </authorList>
    </citation>
    <scope>NUCLEOTIDE SEQUENCE [LARGE SCALE GENOMIC DNA]</scope>
    <source>
        <strain evidence="7">DSM 16995</strain>
    </source>
</reference>
<dbReference type="AlphaFoldDB" id="A0A1G9FU77"/>
<evidence type="ECO:0000313" key="7">
    <source>
        <dbReference type="Proteomes" id="UP000199053"/>
    </source>
</evidence>
<dbReference type="SMART" id="SM00062">
    <property type="entry name" value="PBPb"/>
    <property type="match status" value="2"/>
</dbReference>
<evidence type="ECO:0000256" key="4">
    <source>
        <dbReference type="SAM" id="SignalP"/>
    </source>
</evidence>
<dbReference type="CDD" id="cd01949">
    <property type="entry name" value="GGDEF"/>
    <property type="match status" value="1"/>
</dbReference>
<gene>
    <name evidence="6" type="ORF">SAMN05660337_1707</name>
</gene>
<evidence type="ECO:0000256" key="2">
    <source>
        <dbReference type="ARBA" id="ARBA00034247"/>
    </source>
</evidence>
<dbReference type="Gene3D" id="3.40.190.10">
    <property type="entry name" value="Periplasmic binding protein-like II"/>
    <property type="match status" value="4"/>
</dbReference>
<dbReference type="InterPro" id="IPR043128">
    <property type="entry name" value="Rev_trsase/Diguanyl_cyclase"/>
</dbReference>
<dbReference type="PANTHER" id="PTHR45138:SF9">
    <property type="entry name" value="DIGUANYLATE CYCLASE DGCM-RELATED"/>
    <property type="match status" value="1"/>
</dbReference>